<dbReference type="PANTHER" id="PTHR24305:SF166">
    <property type="entry name" value="CYTOCHROME P450 12A4, MITOCHONDRIAL-RELATED"/>
    <property type="match status" value="1"/>
</dbReference>
<evidence type="ECO:0000313" key="4">
    <source>
        <dbReference type="Proteomes" id="UP001521785"/>
    </source>
</evidence>
<gene>
    <name evidence="3" type="ORF">SLS60_005376</name>
</gene>
<proteinExistence type="inferred from homology"/>
<feature type="transmembrane region" description="Helical" evidence="2">
    <location>
        <begin position="44"/>
        <end position="60"/>
    </location>
</feature>
<keyword evidence="2" id="KW-0812">Transmembrane</keyword>
<dbReference type="PANTHER" id="PTHR24305">
    <property type="entry name" value="CYTOCHROME P450"/>
    <property type="match status" value="1"/>
</dbReference>
<dbReference type="Pfam" id="PF00067">
    <property type="entry name" value="p450"/>
    <property type="match status" value="1"/>
</dbReference>
<evidence type="ECO:0008006" key="5">
    <source>
        <dbReference type="Google" id="ProtNLM"/>
    </source>
</evidence>
<comment type="similarity">
    <text evidence="1">Belongs to the cytochrome P450 family.</text>
</comment>
<keyword evidence="2" id="KW-1133">Transmembrane helix</keyword>
<name>A0ABR3RH60_9PLEO</name>
<dbReference type="InterPro" id="IPR001128">
    <property type="entry name" value="Cyt_P450"/>
</dbReference>
<reference evidence="3 4" key="1">
    <citation type="submission" date="2024-02" db="EMBL/GenBank/DDBJ databases">
        <title>De novo assembly and annotation of 12 fungi associated with fruit tree decline syndrome in Ontario, Canada.</title>
        <authorList>
            <person name="Sulman M."/>
            <person name="Ellouze W."/>
            <person name="Ilyukhin E."/>
        </authorList>
    </citation>
    <scope>NUCLEOTIDE SEQUENCE [LARGE SCALE GENOMIC DNA]</scope>
    <source>
        <strain evidence="3 4">M42-189</strain>
    </source>
</reference>
<keyword evidence="4" id="KW-1185">Reference proteome</keyword>
<dbReference type="SUPFAM" id="SSF48264">
    <property type="entry name" value="Cytochrome P450"/>
    <property type="match status" value="1"/>
</dbReference>
<protein>
    <recommendedName>
        <fullName evidence="5">Cytochrome P450</fullName>
    </recommendedName>
</protein>
<dbReference type="EMBL" id="JAKJXO020000006">
    <property type="protein sequence ID" value="KAL1603786.1"/>
    <property type="molecule type" value="Genomic_DNA"/>
</dbReference>
<evidence type="ECO:0000256" key="1">
    <source>
        <dbReference type="ARBA" id="ARBA00010617"/>
    </source>
</evidence>
<dbReference type="InterPro" id="IPR050121">
    <property type="entry name" value="Cytochrome_P450_monoxygenase"/>
</dbReference>
<feature type="transmembrane region" description="Helical" evidence="2">
    <location>
        <begin position="7"/>
        <end position="24"/>
    </location>
</feature>
<evidence type="ECO:0000313" key="3">
    <source>
        <dbReference type="EMBL" id="KAL1603786.1"/>
    </source>
</evidence>
<dbReference type="InterPro" id="IPR036396">
    <property type="entry name" value="Cyt_P450_sf"/>
</dbReference>
<evidence type="ECO:0000256" key="2">
    <source>
        <dbReference type="SAM" id="Phobius"/>
    </source>
</evidence>
<keyword evidence="2" id="KW-0472">Membrane</keyword>
<comment type="caution">
    <text evidence="3">The sequence shown here is derived from an EMBL/GenBank/DDBJ whole genome shotgun (WGS) entry which is preliminary data.</text>
</comment>
<organism evidence="3 4">
    <name type="scientific">Paraconiothyrium brasiliense</name>
    <dbReference type="NCBI Taxonomy" id="300254"/>
    <lineage>
        <taxon>Eukaryota</taxon>
        <taxon>Fungi</taxon>
        <taxon>Dikarya</taxon>
        <taxon>Ascomycota</taxon>
        <taxon>Pezizomycotina</taxon>
        <taxon>Dothideomycetes</taxon>
        <taxon>Pleosporomycetidae</taxon>
        <taxon>Pleosporales</taxon>
        <taxon>Massarineae</taxon>
        <taxon>Didymosphaeriaceae</taxon>
        <taxon>Paraconiothyrium</taxon>
    </lineage>
</organism>
<dbReference type="Proteomes" id="UP001521785">
    <property type="component" value="Unassembled WGS sequence"/>
</dbReference>
<accession>A0ABR3RH60</accession>
<sequence>MMDLTKIFASAALIYFLYVVSRLYRNYVRARSTGFKLRVFPFEIGTPLFGVISTPFLGLVKRFCPQSFARTYDLGVYGVEFRDRLAKRERETPGYLVVTPSNTLELFVEDGEIANAILARRREFEQDEISRKIMNQFGPSLAGSVGEGWSRQRRLIAPMLNERIMQTVWTESQHQTHQMMSHFTEAEGGITNGTVTGLRKIAFNILSTIGYGMPTKWSAETRKAGKGEKMDFMEALLHLVDGLILLVVVPPRLLRQSWMPTSLRQIGEAYYQFYEHSSEMLQKERDALKSSGTLRNTFLSSLASVNDNGADPYEKDGRLNRPAFTEDQITGNLYTFTLAGYDTTANTMAYAVAMLAAYPKWQDWIIEEIDQIHKEVSDPKSYQQVLPKLERCLALMFETL</sequence>
<dbReference type="Gene3D" id="1.10.630.10">
    <property type="entry name" value="Cytochrome P450"/>
    <property type="match status" value="1"/>
</dbReference>